<comment type="caution">
    <text evidence="2">The sequence shown here is derived from an EMBL/GenBank/DDBJ whole genome shotgun (WGS) entry which is preliminary data.</text>
</comment>
<organism evidence="2 3">
    <name type="scientific">Streptomyces hazeniae</name>
    <dbReference type="NCBI Taxonomy" id="3075538"/>
    <lineage>
        <taxon>Bacteria</taxon>
        <taxon>Bacillati</taxon>
        <taxon>Actinomycetota</taxon>
        <taxon>Actinomycetes</taxon>
        <taxon>Kitasatosporales</taxon>
        <taxon>Streptomycetaceae</taxon>
        <taxon>Streptomyces</taxon>
    </lineage>
</organism>
<dbReference type="RefSeq" id="WP_311676396.1">
    <property type="nucleotide sequence ID" value="NZ_JAVREQ010000224.1"/>
</dbReference>
<evidence type="ECO:0000313" key="2">
    <source>
        <dbReference type="EMBL" id="MDT0382876.1"/>
    </source>
</evidence>
<evidence type="ECO:0000259" key="1">
    <source>
        <dbReference type="Pfam" id="PF01494"/>
    </source>
</evidence>
<proteinExistence type="predicted"/>
<dbReference type="InterPro" id="IPR036188">
    <property type="entry name" value="FAD/NAD-bd_sf"/>
</dbReference>
<reference evidence="3" key="1">
    <citation type="submission" date="2023-07" db="EMBL/GenBank/DDBJ databases">
        <title>30 novel species of actinomycetes from the DSMZ collection.</title>
        <authorList>
            <person name="Nouioui I."/>
        </authorList>
    </citation>
    <scope>NUCLEOTIDE SEQUENCE [LARGE SCALE GENOMIC DNA]</scope>
    <source>
        <strain evidence="3">DSM 42041</strain>
    </source>
</reference>
<gene>
    <name evidence="2" type="ORF">RM572_29440</name>
</gene>
<dbReference type="Gene3D" id="3.50.50.60">
    <property type="entry name" value="FAD/NAD(P)-binding domain"/>
    <property type="match status" value="1"/>
</dbReference>
<feature type="domain" description="FAD-binding" evidence="1">
    <location>
        <begin position="8"/>
        <end position="75"/>
    </location>
</feature>
<dbReference type="Proteomes" id="UP001183414">
    <property type="component" value="Unassembled WGS sequence"/>
</dbReference>
<evidence type="ECO:0000313" key="3">
    <source>
        <dbReference type="Proteomes" id="UP001183414"/>
    </source>
</evidence>
<protein>
    <submittedName>
        <fullName evidence="2">FAD-dependent monooxygenase</fullName>
    </submittedName>
</protein>
<dbReference type="SUPFAM" id="SSF51905">
    <property type="entry name" value="FAD/NAD(P)-binding domain"/>
    <property type="match status" value="1"/>
</dbReference>
<keyword evidence="2" id="KW-0503">Monooxygenase</keyword>
<accession>A0ABU2P0W1</accession>
<keyword evidence="3" id="KW-1185">Reference proteome</keyword>
<name>A0ABU2P0W1_9ACTN</name>
<keyword evidence="2" id="KW-0560">Oxidoreductase</keyword>
<dbReference type="EMBL" id="JAVREQ010000224">
    <property type="protein sequence ID" value="MDT0382876.1"/>
    <property type="molecule type" value="Genomic_DNA"/>
</dbReference>
<feature type="non-terminal residue" evidence="2">
    <location>
        <position position="87"/>
    </location>
</feature>
<dbReference type="InterPro" id="IPR002938">
    <property type="entry name" value="FAD-bd"/>
</dbReference>
<dbReference type="GO" id="GO:0004497">
    <property type="term" value="F:monooxygenase activity"/>
    <property type="evidence" value="ECO:0007669"/>
    <property type="project" value="UniProtKB-KW"/>
</dbReference>
<sequence length="87" mass="9097">MKHTTDQVDVVISGAGPNGLLVAGELALAGLRPVVLEQLAEPSPELKANGIVGQANRVLDLRGLYQTLSGSDEPPQPMDGYIFAGMQ</sequence>
<dbReference type="Pfam" id="PF01494">
    <property type="entry name" value="FAD_binding_3"/>
    <property type="match status" value="1"/>
</dbReference>